<evidence type="ECO:0000256" key="6">
    <source>
        <dbReference type="ARBA" id="ARBA00023027"/>
    </source>
</evidence>
<evidence type="ECO:0000256" key="1">
    <source>
        <dbReference type="ARBA" id="ARBA00001974"/>
    </source>
</evidence>
<dbReference type="SUPFAM" id="SSF51905">
    <property type="entry name" value="FAD/NAD(P)-binding domain"/>
    <property type="match status" value="1"/>
</dbReference>
<feature type="domain" description="Pyridine nucleotide-disulphide oxidoreductase dimerisation" evidence="12">
    <location>
        <begin position="333"/>
        <end position="429"/>
    </location>
</feature>
<reference evidence="15" key="3">
    <citation type="submission" date="2024-03" db="EMBL/GenBank/DDBJ databases">
        <title>The Genome Sequence of Enterococcus sp. DIV0238c.</title>
        <authorList>
            <consortium name="The Broad Institute Genomics Platform"/>
            <consortium name="The Broad Institute Microbial Omics Core"/>
            <consortium name="The Broad Institute Genomic Center for Infectious Diseases"/>
            <person name="Earl A."/>
            <person name="Manson A."/>
            <person name="Gilmore M."/>
            <person name="Schwartman J."/>
            <person name="Shea T."/>
            <person name="Abouelleil A."/>
            <person name="Cao P."/>
            <person name="Chapman S."/>
            <person name="Cusick C."/>
            <person name="Young S."/>
            <person name="Neafsey D."/>
            <person name="Nusbaum C."/>
            <person name="Birren B."/>
        </authorList>
    </citation>
    <scope>NUCLEOTIDE SEQUENCE</scope>
    <source>
        <strain evidence="15">9D6_DIV0238</strain>
    </source>
</reference>
<dbReference type="EMBL" id="NIBQ01000001">
    <property type="protein sequence ID" value="OUZ34597.1"/>
    <property type="molecule type" value="Genomic_DNA"/>
</dbReference>
<name>A0A200JDF4_9ENTE</name>
<dbReference type="PANTHER" id="PTHR43429:SF1">
    <property type="entry name" value="NAD(P)H SULFUR OXIDOREDUCTASE (COA-DEPENDENT)"/>
    <property type="match status" value="1"/>
</dbReference>
<evidence type="ECO:0000256" key="4">
    <source>
        <dbReference type="ARBA" id="ARBA00022827"/>
    </source>
</evidence>
<keyword evidence="7" id="KW-0558">Oxidation</keyword>
<protein>
    <recommendedName>
        <fullName evidence="10">NADH oxidase</fullName>
        <ecNumber evidence="9">1.6.3.4</ecNumber>
    </recommendedName>
</protein>
<accession>A0A200JDF4</accession>
<organism evidence="14">
    <name type="scientific">Candidatus Enterococcus dunnyi</name>
    <dbReference type="NCBI Taxonomy" id="1834192"/>
    <lineage>
        <taxon>Bacteria</taxon>
        <taxon>Bacillati</taxon>
        <taxon>Bacillota</taxon>
        <taxon>Bacilli</taxon>
        <taxon>Lactobacillales</taxon>
        <taxon>Enterococcaceae</taxon>
        <taxon>Enterococcus</taxon>
    </lineage>
</organism>
<evidence type="ECO:0000256" key="7">
    <source>
        <dbReference type="ARBA" id="ARBA00023097"/>
    </source>
</evidence>
<keyword evidence="8" id="KW-0676">Redox-active center</keyword>
<dbReference type="InterPro" id="IPR004099">
    <property type="entry name" value="Pyr_nucl-diS_OxRdtase_dimer"/>
</dbReference>
<sequence length="443" mass="48806">MNKTVIIGSNHAGIAAANTLLDQYSNQEVVMIEKNSNLSYLGCGTALWVGRQIDSYEGLFYTKKEDFEAKGAKIYTETTVEKIDFQQKNIQCQSSTGERFCESYDTLVLATGSKPIAPNIPGADLENIHFLKRFQDGQAVDKRMSEPNIKTVAVIGAGYIGVEIAEAAKRRGKHVLLFDGANRSLPSYYDREFTDKMDKNLSENGIELHFGELAKEYRGRKAVEEIVTNKGTYNVDLVINAIGFLPNNELGKEHLELFHNGAYVVDEYQQTSDRSVYAVGDCATIYSNALKKISYIALATNAVRTGLVAGHNIGGTKLASSGVQGSNGISIFGLNMVSTGLSVEAAKKNGIDVLHTDYEDLQKPGFMSDNAQVKIRIVYEKGSRRIIGAQMCSRAEISMGIHLFSLAIEQNVTIDELKLLDIFFLPHFNQPYNYITMAALTAE</sequence>
<evidence type="ECO:0000313" key="14">
    <source>
        <dbReference type="EMBL" id="OUZ34597.1"/>
    </source>
</evidence>
<dbReference type="Gene3D" id="3.50.50.60">
    <property type="entry name" value="FAD/NAD(P)-binding domain"/>
    <property type="match status" value="2"/>
</dbReference>
<keyword evidence="3" id="KW-0285">Flavoprotein</keyword>
<keyword evidence="5" id="KW-0560">Oxidoreductase</keyword>
<dbReference type="Pfam" id="PF02852">
    <property type="entry name" value="Pyr_redox_dim"/>
    <property type="match status" value="1"/>
</dbReference>
<gene>
    <name evidence="14" type="ORF">A5889_000072</name>
    <name evidence="15" type="ORF">A5889_002683</name>
</gene>
<dbReference type="EC" id="1.6.3.4" evidence="9"/>
<dbReference type="InterPro" id="IPR016156">
    <property type="entry name" value="FAD/NAD-linked_Rdtase_dimer_sf"/>
</dbReference>
<evidence type="ECO:0000256" key="3">
    <source>
        <dbReference type="ARBA" id="ARBA00022630"/>
    </source>
</evidence>
<evidence type="ECO:0000256" key="2">
    <source>
        <dbReference type="ARBA" id="ARBA00009130"/>
    </source>
</evidence>
<dbReference type="InterPro" id="IPR023753">
    <property type="entry name" value="FAD/NAD-binding_dom"/>
</dbReference>
<dbReference type="InterPro" id="IPR036188">
    <property type="entry name" value="FAD/NAD-bd_sf"/>
</dbReference>
<keyword evidence="4" id="KW-0274">FAD</keyword>
<comment type="cofactor">
    <cofactor evidence="1">
        <name>FAD</name>
        <dbReference type="ChEBI" id="CHEBI:57692"/>
    </cofactor>
</comment>
<dbReference type="InterPro" id="IPR050260">
    <property type="entry name" value="FAD-bd_OxRdtase"/>
</dbReference>
<dbReference type="RefSeq" id="WP_087639310.1">
    <property type="nucleotide sequence ID" value="NZ_CP147246.1"/>
</dbReference>
<evidence type="ECO:0000313" key="15">
    <source>
        <dbReference type="EMBL" id="WYJ95135.1"/>
    </source>
</evidence>
<dbReference type="Gene3D" id="3.30.390.30">
    <property type="match status" value="1"/>
</dbReference>
<proteinExistence type="inferred from homology"/>
<evidence type="ECO:0000256" key="10">
    <source>
        <dbReference type="ARBA" id="ARBA00039201"/>
    </source>
</evidence>
<dbReference type="InterPro" id="IPR058076">
    <property type="entry name" value="NOXase"/>
</dbReference>
<comment type="catalytic activity">
    <reaction evidence="11">
        <text>2 NADH + O2 + 2 H(+) = 2 NAD(+) + 2 H2O</text>
        <dbReference type="Rhea" id="RHEA:37799"/>
        <dbReference type="ChEBI" id="CHEBI:15377"/>
        <dbReference type="ChEBI" id="CHEBI:15378"/>
        <dbReference type="ChEBI" id="CHEBI:15379"/>
        <dbReference type="ChEBI" id="CHEBI:57540"/>
        <dbReference type="ChEBI" id="CHEBI:57945"/>
        <dbReference type="EC" id="1.6.3.4"/>
    </reaction>
</comment>
<dbReference type="Proteomes" id="UP000196151">
    <property type="component" value="Chromosome"/>
</dbReference>
<comment type="similarity">
    <text evidence="2">Belongs to the class-III pyridine nucleotide-disulfide oxidoreductase family.</text>
</comment>
<evidence type="ECO:0000256" key="11">
    <source>
        <dbReference type="ARBA" id="ARBA00047360"/>
    </source>
</evidence>
<feature type="domain" description="FAD/NAD(P)-binding" evidence="13">
    <location>
        <begin position="3"/>
        <end position="306"/>
    </location>
</feature>
<evidence type="ECO:0000256" key="9">
    <source>
        <dbReference type="ARBA" id="ARBA00039092"/>
    </source>
</evidence>
<dbReference type="AlphaFoldDB" id="A0A200JDF4"/>
<reference evidence="15" key="2">
    <citation type="submission" date="2017-05" db="EMBL/GenBank/DDBJ databases">
        <authorList>
            <consortium name="The Broad Institute Genomics Platform"/>
            <consortium name="The Broad Institute Genomic Center for Infectious Diseases"/>
            <person name="Earl A."/>
            <person name="Manson A."/>
            <person name="Schwartman J."/>
            <person name="Gilmore M."/>
            <person name="Abouelleil A."/>
            <person name="Cao P."/>
            <person name="Chapman S."/>
            <person name="Cusick C."/>
            <person name="Shea T."/>
            <person name="Young S."/>
            <person name="Neafsey D."/>
            <person name="Nusbaum C."/>
            <person name="Birren B."/>
        </authorList>
    </citation>
    <scope>NUCLEOTIDE SEQUENCE</scope>
    <source>
        <strain evidence="15">9D6_DIV0238</strain>
    </source>
</reference>
<dbReference type="OrthoDB" id="9802028at2"/>
<evidence type="ECO:0000256" key="5">
    <source>
        <dbReference type="ARBA" id="ARBA00023002"/>
    </source>
</evidence>
<evidence type="ECO:0000256" key="8">
    <source>
        <dbReference type="ARBA" id="ARBA00023284"/>
    </source>
</evidence>
<dbReference type="SUPFAM" id="SSF55424">
    <property type="entry name" value="FAD/NAD-linked reductases, dimerisation (C-terminal) domain"/>
    <property type="match status" value="1"/>
</dbReference>
<dbReference type="EMBL" id="CP147246">
    <property type="protein sequence ID" value="WYJ95135.1"/>
    <property type="molecule type" value="Genomic_DNA"/>
</dbReference>
<dbReference type="GO" id="GO:0016491">
    <property type="term" value="F:oxidoreductase activity"/>
    <property type="evidence" value="ECO:0007669"/>
    <property type="project" value="UniProtKB-KW"/>
</dbReference>
<keyword evidence="6" id="KW-0520">NAD</keyword>
<dbReference type="NCBIfam" id="NF046103">
    <property type="entry name" value="NOXase_Strep"/>
    <property type="match status" value="1"/>
</dbReference>
<reference evidence="14" key="1">
    <citation type="submission" date="2017-05" db="EMBL/GenBank/DDBJ databases">
        <title>The Genome Sequence of Enterococcus sp. 9D6_DIV0238.</title>
        <authorList>
            <consortium name="The Broad Institute Genomics Platform"/>
            <consortium name="The Broad Institute Genomic Center for Infectious Diseases"/>
            <person name="Earl A."/>
            <person name="Manson A."/>
            <person name="Schwartman J."/>
            <person name="Gilmore M."/>
            <person name="Abouelleil A."/>
            <person name="Cao P."/>
            <person name="Chapman S."/>
            <person name="Cusick C."/>
            <person name="Shea T."/>
            <person name="Young S."/>
            <person name="Neafsey D."/>
            <person name="Nusbaum C."/>
            <person name="Birren B."/>
        </authorList>
    </citation>
    <scope>NUCLEOTIDE SEQUENCE [LARGE SCALE GENOMIC DNA]</scope>
    <source>
        <strain evidence="14">9D6_DIV0238</strain>
    </source>
</reference>
<dbReference type="PRINTS" id="PR00368">
    <property type="entry name" value="FADPNR"/>
</dbReference>
<keyword evidence="16" id="KW-1185">Reference proteome</keyword>
<dbReference type="PRINTS" id="PR00411">
    <property type="entry name" value="PNDRDTASEI"/>
</dbReference>
<dbReference type="Pfam" id="PF07992">
    <property type="entry name" value="Pyr_redox_2"/>
    <property type="match status" value="1"/>
</dbReference>
<evidence type="ECO:0000259" key="12">
    <source>
        <dbReference type="Pfam" id="PF02852"/>
    </source>
</evidence>
<evidence type="ECO:0000259" key="13">
    <source>
        <dbReference type="Pfam" id="PF07992"/>
    </source>
</evidence>
<evidence type="ECO:0000313" key="16">
    <source>
        <dbReference type="Proteomes" id="UP000196151"/>
    </source>
</evidence>
<dbReference type="PANTHER" id="PTHR43429">
    <property type="entry name" value="PYRIDINE NUCLEOTIDE-DISULFIDE OXIDOREDUCTASE DOMAIN-CONTAINING"/>
    <property type="match status" value="1"/>
</dbReference>